<dbReference type="EMBL" id="SMDA01000005">
    <property type="protein sequence ID" value="TCW31450.1"/>
    <property type="molecule type" value="Genomic_DNA"/>
</dbReference>
<evidence type="ECO:0000313" key="2">
    <source>
        <dbReference type="Proteomes" id="UP000294801"/>
    </source>
</evidence>
<sequence>MRKAEKALQDGAFRVIEGESRPLTAAEQDASTARRLEAIAHLVASLDSPREQAALLDELLSRAQNAAEMHALKRAVAELRAAQKSA</sequence>
<gene>
    <name evidence="1" type="ORF">EV669_105151</name>
</gene>
<reference evidence="1 2" key="1">
    <citation type="submission" date="2019-03" db="EMBL/GenBank/DDBJ databases">
        <title>Genomic Encyclopedia of Type Strains, Phase IV (KMG-IV): sequencing the most valuable type-strain genomes for metagenomic binning, comparative biology and taxonomic classification.</title>
        <authorList>
            <person name="Goeker M."/>
        </authorList>
    </citation>
    <scope>NUCLEOTIDE SEQUENCE [LARGE SCALE GENOMIC DNA]</scope>
    <source>
        <strain evidence="1 2">DSM 18507</strain>
    </source>
</reference>
<comment type="caution">
    <text evidence="1">The sequence shown here is derived from an EMBL/GenBank/DDBJ whole genome shotgun (WGS) entry which is preliminary data.</text>
</comment>
<evidence type="ECO:0000313" key="1">
    <source>
        <dbReference type="EMBL" id="TCW31450.1"/>
    </source>
</evidence>
<organism evidence="1 2">
    <name type="scientific">Gulbenkiania mobilis</name>
    <dbReference type="NCBI Taxonomy" id="397457"/>
    <lineage>
        <taxon>Bacteria</taxon>
        <taxon>Pseudomonadati</taxon>
        <taxon>Pseudomonadota</taxon>
        <taxon>Betaproteobacteria</taxon>
        <taxon>Neisseriales</taxon>
        <taxon>Chromobacteriaceae</taxon>
        <taxon>Gulbenkiania</taxon>
    </lineage>
</organism>
<name>A0ABY2D136_GULMO</name>
<protein>
    <submittedName>
        <fullName evidence="1">Uncharacterized protein</fullName>
    </submittedName>
</protein>
<dbReference type="Proteomes" id="UP000294801">
    <property type="component" value="Unassembled WGS sequence"/>
</dbReference>
<proteinExistence type="predicted"/>
<keyword evidence="2" id="KW-1185">Reference proteome</keyword>
<accession>A0ABY2D136</accession>